<sequence length="177" mass="20545">MQDLHINDSSEWIDAEYQVTPRERNWIEKQIFEVSRQKAVAQLKFKTVQLGRGCKQWYVYTDVEPEEPVADDDFLTESQHEQRKSEDIYYPQYRHYDYKIAMVNSDAVKSARIHKMGLPQQTIRNLSGGIADYREKIIWRGYDISGRDNAAANRQGDIDSNTKGILNTVGINTFHAG</sequence>
<dbReference type="AlphaFoldDB" id="X1HU68"/>
<gene>
    <name evidence="1" type="ORF">S03H2_31467</name>
</gene>
<protein>
    <submittedName>
        <fullName evidence="1">Uncharacterized protein</fullName>
    </submittedName>
</protein>
<feature type="non-terminal residue" evidence="1">
    <location>
        <position position="177"/>
    </location>
</feature>
<proteinExistence type="predicted"/>
<name>X1HU68_9ZZZZ</name>
<dbReference type="EMBL" id="BARU01019082">
    <property type="protein sequence ID" value="GAH48843.1"/>
    <property type="molecule type" value="Genomic_DNA"/>
</dbReference>
<comment type="caution">
    <text evidence="1">The sequence shown here is derived from an EMBL/GenBank/DDBJ whole genome shotgun (WGS) entry which is preliminary data.</text>
</comment>
<organism evidence="1">
    <name type="scientific">marine sediment metagenome</name>
    <dbReference type="NCBI Taxonomy" id="412755"/>
    <lineage>
        <taxon>unclassified sequences</taxon>
        <taxon>metagenomes</taxon>
        <taxon>ecological metagenomes</taxon>
    </lineage>
</organism>
<reference evidence="1" key="1">
    <citation type="journal article" date="2014" name="Front. Microbiol.">
        <title>High frequency of phylogenetically diverse reductive dehalogenase-homologous genes in deep subseafloor sedimentary metagenomes.</title>
        <authorList>
            <person name="Kawai M."/>
            <person name="Futagami T."/>
            <person name="Toyoda A."/>
            <person name="Takaki Y."/>
            <person name="Nishi S."/>
            <person name="Hori S."/>
            <person name="Arai W."/>
            <person name="Tsubouchi T."/>
            <person name="Morono Y."/>
            <person name="Uchiyama I."/>
            <person name="Ito T."/>
            <person name="Fujiyama A."/>
            <person name="Inagaki F."/>
            <person name="Takami H."/>
        </authorList>
    </citation>
    <scope>NUCLEOTIDE SEQUENCE</scope>
    <source>
        <strain evidence="1">Expedition CK06-06</strain>
    </source>
</reference>
<evidence type="ECO:0000313" key="1">
    <source>
        <dbReference type="EMBL" id="GAH48843.1"/>
    </source>
</evidence>
<accession>X1HU68</accession>